<keyword evidence="15" id="KW-1185">Reference proteome</keyword>
<evidence type="ECO:0000256" key="2">
    <source>
        <dbReference type="ARBA" id="ARBA00005189"/>
    </source>
</evidence>
<reference evidence="14 15" key="1">
    <citation type="journal article" date="2019" name="Int. J. Syst. Evol. Microbiol.">
        <title>The Global Catalogue of Microorganisms (GCM) 10K type strain sequencing project: providing services to taxonomists for standard genome sequencing and annotation.</title>
        <authorList>
            <consortium name="The Broad Institute Genomics Platform"/>
            <consortium name="The Broad Institute Genome Sequencing Center for Infectious Disease"/>
            <person name="Wu L."/>
            <person name="Ma J."/>
        </authorList>
    </citation>
    <scope>NUCLEOTIDE SEQUENCE [LARGE SCALE GENOMIC DNA]</scope>
    <source>
        <strain evidence="14 15">JCM 16034</strain>
    </source>
</reference>
<dbReference type="Proteomes" id="UP001500432">
    <property type="component" value="Unassembled WGS sequence"/>
</dbReference>
<name>A0ABN3BTH4_9MICC</name>
<evidence type="ECO:0000256" key="10">
    <source>
        <dbReference type="ARBA" id="ARBA00048109"/>
    </source>
</evidence>
<evidence type="ECO:0000256" key="8">
    <source>
        <dbReference type="ARBA" id="ARBA00023098"/>
    </source>
</evidence>
<dbReference type="Gene3D" id="3.30.559.10">
    <property type="entry name" value="Chloramphenicol acetyltransferase-like domain"/>
    <property type="match status" value="1"/>
</dbReference>
<evidence type="ECO:0000256" key="3">
    <source>
        <dbReference type="ARBA" id="ARBA00009587"/>
    </source>
</evidence>
<comment type="pathway">
    <text evidence="1">Glycerolipid metabolism; triacylglycerol biosynthesis.</text>
</comment>
<dbReference type="EMBL" id="BAAAQW010000005">
    <property type="protein sequence ID" value="GAA2200046.1"/>
    <property type="molecule type" value="Genomic_DNA"/>
</dbReference>
<evidence type="ECO:0000256" key="6">
    <source>
        <dbReference type="ARBA" id="ARBA00022679"/>
    </source>
</evidence>
<feature type="region of interest" description="Disordered" evidence="11">
    <location>
        <begin position="158"/>
        <end position="188"/>
    </location>
</feature>
<evidence type="ECO:0000256" key="11">
    <source>
        <dbReference type="SAM" id="MobiDB-lite"/>
    </source>
</evidence>
<dbReference type="PANTHER" id="PTHR31650">
    <property type="entry name" value="O-ACYLTRANSFERASE (WSD1-LIKE) FAMILY PROTEIN"/>
    <property type="match status" value="1"/>
</dbReference>
<evidence type="ECO:0000256" key="9">
    <source>
        <dbReference type="ARBA" id="ARBA00023315"/>
    </source>
</evidence>
<comment type="catalytic activity">
    <reaction evidence="10">
        <text>an acyl-CoA + a 1,2-diacyl-sn-glycerol = a triacyl-sn-glycerol + CoA</text>
        <dbReference type="Rhea" id="RHEA:10868"/>
        <dbReference type="ChEBI" id="CHEBI:17815"/>
        <dbReference type="ChEBI" id="CHEBI:57287"/>
        <dbReference type="ChEBI" id="CHEBI:58342"/>
        <dbReference type="ChEBI" id="CHEBI:64615"/>
        <dbReference type="EC" id="2.3.1.20"/>
    </reaction>
</comment>
<dbReference type="Pfam" id="PF06974">
    <property type="entry name" value="WS_DGAT_C"/>
    <property type="match status" value="1"/>
</dbReference>
<dbReference type="PANTHER" id="PTHR31650:SF1">
    <property type="entry name" value="WAX ESTER SYNTHASE_DIACYLGLYCEROL ACYLTRANSFERASE 4-RELATED"/>
    <property type="match status" value="1"/>
</dbReference>
<keyword evidence="5" id="KW-0444">Lipid biosynthesis</keyword>
<feature type="compositionally biased region" description="Pro residues" evidence="11">
    <location>
        <begin position="179"/>
        <end position="188"/>
    </location>
</feature>
<evidence type="ECO:0000256" key="4">
    <source>
        <dbReference type="ARBA" id="ARBA00013244"/>
    </source>
</evidence>
<dbReference type="RefSeq" id="WP_344299454.1">
    <property type="nucleotide sequence ID" value="NZ_BAAAQW010000005.1"/>
</dbReference>
<dbReference type="SUPFAM" id="SSF52777">
    <property type="entry name" value="CoA-dependent acyltransferases"/>
    <property type="match status" value="2"/>
</dbReference>
<organism evidence="14 15">
    <name type="scientific">Sinomonas flava</name>
    <dbReference type="NCBI Taxonomy" id="496857"/>
    <lineage>
        <taxon>Bacteria</taxon>
        <taxon>Bacillati</taxon>
        <taxon>Actinomycetota</taxon>
        <taxon>Actinomycetes</taxon>
        <taxon>Micrococcales</taxon>
        <taxon>Micrococcaceae</taxon>
        <taxon>Sinomonas</taxon>
    </lineage>
</organism>
<proteinExistence type="inferred from homology"/>
<evidence type="ECO:0000259" key="13">
    <source>
        <dbReference type="Pfam" id="PF06974"/>
    </source>
</evidence>
<comment type="similarity">
    <text evidence="3">Belongs to the long-chain O-acyltransferase family.</text>
</comment>
<dbReference type="Gene3D" id="3.30.559.30">
    <property type="entry name" value="Nonribosomal peptide synthetase, condensation domain"/>
    <property type="match status" value="1"/>
</dbReference>
<evidence type="ECO:0000313" key="14">
    <source>
        <dbReference type="EMBL" id="GAA2200046.1"/>
    </source>
</evidence>
<feature type="domain" description="O-acyltransferase WSD1-like N-terminal" evidence="12">
    <location>
        <begin position="11"/>
        <end position="277"/>
    </location>
</feature>
<accession>A0ABN3BTH4</accession>
<dbReference type="InterPro" id="IPR009721">
    <property type="entry name" value="O-acyltransferase_WSD1_C"/>
</dbReference>
<dbReference type="InterPro" id="IPR023213">
    <property type="entry name" value="CAT-like_dom_sf"/>
</dbReference>
<keyword evidence="7" id="KW-0319">Glycerol metabolism</keyword>
<keyword evidence="9" id="KW-0012">Acyltransferase</keyword>
<evidence type="ECO:0000256" key="7">
    <source>
        <dbReference type="ARBA" id="ARBA00022798"/>
    </source>
</evidence>
<feature type="domain" description="O-acyltransferase WSD1 C-terminal" evidence="13">
    <location>
        <begin position="332"/>
        <end position="457"/>
    </location>
</feature>
<sequence length="460" mass="48506">MGRRPGIDRISSNDLTLLATDRGQVPMHMAAVLMFDAGAAPSLAELTAALGERIARVPRLRRRLVPSPPGFGRPVWVDDAAFSLPRHLSEGAVSGGRGDLLREAARLACERLPKDQPLWKARLVRAADGGGAALVFVAHHVMADGLGGLAVLSALGDDRSELDDDRPGPGAAPVLQAPLPTPPAPAFPQPGPTPRELLADAWRERLRALANTPRALATAARGLRELGLTRRHRTHAEATTSFNRPTGSIRSVRTVALPLKEALDAAHARGCTLNDLVLVAVSGALASTLRSRGEAHRSFVVSVPITPRGPREATTLGNINGIVPTEVPADPDPAVRLARVLEQAGNRSGPSRGASVGPLGVAFRALARAGVFQHFIDRQRLVTTFLTNVRGPAEPIHLAGHRIASIVPITMTPGNVGVCFAVLSYAGELVVSVIADPAVVPEQDELTRILADELDTLAKT</sequence>
<keyword evidence="6" id="KW-0808">Transferase</keyword>
<protein>
    <recommendedName>
        <fullName evidence="4">diacylglycerol O-acyltransferase</fullName>
        <ecNumber evidence="4">2.3.1.20</ecNumber>
    </recommendedName>
</protein>
<dbReference type="EC" id="2.3.1.20" evidence="4"/>
<evidence type="ECO:0000259" key="12">
    <source>
        <dbReference type="Pfam" id="PF03007"/>
    </source>
</evidence>
<comment type="caution">
    <text evidence="14">The sequence shown here is derived from an EMBL/GenBank/DDBJ whole genome shotgun (WGS) entry which is preliminary data.</text>
</comment>
<gene>
    <name evidence="14" type="ORF">GCM10009849_18910</name>
</gene>
<evidence type="ECO:0000313" key="15">
    <source>
        <dbReference type="Proteomes" id="UP001500432"/>
    </source>
</evidence>
<keyword evidence="8" id="KW-0443">Lipid metabolism</keyword>
<evidence type="ECO:0000256" key="1">
    <source>
        <dbReference type="ARBA" id="ARBA00004771"/>
    </source>
</evidence>
<dbReference type="Pfam" id="PF03007">
    <property type="entry name" value="WS_DGAT_cat"/>
    <property type="match status" value="1"/>
</dbReference>
<evidence type="ECO:0000256" key="5">
    <source>
        <dbReference type="ARBA" id="ARBA00022516"/>
    </source>
</evidence>
<dbReference type="InterPro" id="IPR004255">
    <property type="entry name" value="O-acyltransferase_WSD1_N"/>
</dbReference>
<dbReference type="InterPro" id="IPR045034">
    <property type="entry name" value="O-acyltransferase_WSD1-like"/>
</dbReference>
<comment type="pathway">
    <text evidence="2">Lipid metabolism.</text>
</comment>